<gene>
    <name evidence="2" type="primary">LOC136087907</name>
</gene>
<dbReference type="PANTHER" id="PTHR45749">
    <property type="match status" value="1"/>
</dbReference>
<evidence type="ECO:0000313" key="1">
    <source>
        <dbReference type="Proteomes" id="UP001652625"/>
    </source>
</evidence>
<name>A0ABM4D073_HYDVU</name>
<evidence type="ECO:0000313" key="2">
    <source>
        <dbReference type="RefSeq" id="XP_065667603.1"/>
    </source>
</evidence>
<dbReference type="PANTHER" id="PTHR45749:SF21">
    <property type="entry name" value="DUF4371 DOMAIN-CONTAINING PROTEIN"/>
    <property type="match status" value="1"/>
</dbReference>
<organism evidence="1 2">
    <name type="scientific">Hydra vulgaris</name>
    <name type="common">Hydra</name>
    <name type="synonym">Hydra attenuata</name>
    <dbReference type="NCBI Taxonomy" id="6087"/>
    <lineage>
        <taxon>Eukaryota</taxon>
        <taxon>Metazoa</taxon>
        <taxon>Cnidaria</taxon>
        <taxon>Hydrozoa</taxon>
        <taxon>Hydroidolina</taxon>
        <taxon>Anthoathecata</taxon>
        <taxon>Aplanulata</taxon>
        <taxon>Hydridae</taxon>
        <taxon>Hydra</taxon>
    </lineage>
</organism>
<sequence length="179" mass="20597">MYPVPHPPLGGSDYFSLKTIPYFSLLTISNKDRKSSTILEIYCLTSLQIEENNKPIILKEYNDSLDNLLQETFNLLDCGNEELKIIEKDSLQCQNVLFWLMNITLYLVADSMTFRGSSDKLFTPKNGEFLGLIQMLTKFDPAMQNHLAFAMKGGTSDHYCRKHIQNELTDLMSQRLMIK</sequence>
<keyword evidence="1" id="KW-1185">Reference proteome</keyword>
<dbReference type="Proteomes" id="UP001652625">
    <property type="component" value="Chromosome 12"/>
</dbReference>
<proteinExistence type="predicted"/>
<protein>
    <submittedName>
        <fullName evidence="2">Uncharacterized protein LOC136087907</fullName>
    </submittedName>
</protein>
<reference evidence="2" key="1">
    <citation type="submission" date="2025-08" db="UniProtKB">
        <authorList>
            <consortium name="RefSeq"/>
        </authorList>
    </citation>
    <scope>IDENTIFICATION</scope>
</reference>
<dbReference type="RefSeq" id="XP_065667603.1">
    <property type="nucleotide sequence ID" value="XM_065811531.1"/>
</dbReference>
<accession>A0ABM4D073</accession>
<dbReference type="GeneID" id="136087907"/>